<comment type="caution">
    <text evidence="1">The sequence shown here is derived from an EMBL/GenBank/DDBJ whole genome shotgun (WGS) entry which is preliminary data.</text>
</comment>
<proteinExistence type="predicted"/>
<protein>
    <submittedName>
        <fullName evidence="1">Uncharacterized protein</fullName>
    </submittedName>
</protein>
<organism evidence="1 2">
    <name type="scientific">Coemansia aciculifera</name>
    <dbReference type="NCBI Taxonomy" id="417176"/>
    <lineage>
        <taxon>Eukaryota</taxon>
        <taxon>Fungi</taxon>
        <taxon>Fungi incertae sedis</taxon>
        <taxon>Zoopagomycota</taxon>
        <taxon>Kickxellomycotina</taxon>
        <taxon>Kickxellomycetes</taxon>
        <taxon>Kickxellales</taxon>
        <taxon>Kickxellaceae</taxon>
        <taxon>Coemansia</taxon>
    </lineage>
</organism>
<keyword evidence="2" id="KW-1185">Reference proteome</keyword>
<evidence type="ECO:0000313" key="2">
    <source>
        <dbReference type="Proteomes" id="UP001139981"/>
    </source>
</evidence>
<name>A0ACC1M1Y9_9FUNG</name>
<dbReference type="Proteomes" id="UP001139981">
    <property type="component" value="Unassembled WGS sequence"/>
</dbReference>
<sequence length="506" mass="51998">MSGNNNNGDGTGDDSLPSFAGLDADTMNIFNSFTNDTAAGGNMGAVGFGMDLINPFDMAGDSSTNGGVDLSSMQLINLNDVSLNTNNSVINQQQLPGTSTNDAAQLMARLMGPTAAAAVNQQQQQPGLLASAAGPPPLPASSTNVQGKTAGARAGSESSDDMGDIPLAQLALGQGGGGNGGGSNHQQLPVVDSVPMTSSMNAQQNMATLLHNQAAMQALANIGNGGGGSGMLGMAQPNIPGGAMLNAALGDTLLAGLIPNRPPMLPQQQQQQQVMPFMAHGNVPILQQQQQPALMHGLERVAGVTQPYVPMLANALEPINTMPSVTASVLPTPAQNGMTGVHSTILPDARPHTASEPVNANLKLELPRPAVDADKTPLDELEKIEEQLCTLLGTASKAIRMMTGPRQQASSVSLQDGDDALDSGSAKIKPTIKEFMHLVADVHAGLKYQHRQLTDQGISTQAVAGFQSDVAGFERDLVAWSDAARLLASAINSGLELSSSSLSSAL</sequence>
<dbReference type="EMBL" id="JANBVB010000973">
    <property type="protein sequence ID" value="KAJ2891498.1"/>
    <property type="molecule type" value="Genomic_DNA"/>
</dbReference>
<accession>A0ACC1M1Y9</accession>
<gene>
    <name evidence="1" type="ORF">IWW38_003593</name>
</gene>
<evidence type="ECO:0000313" key="1">
    <source>
        <dbReference type="EMBL" id="KAJ2891498.1"/>
    </source>
</evidence>
<reference evidence="1" key="1">
    <citation type="submission" date="2022-07" db="EMBL/GenBank/DDBJ databases">
        <title>Phylogenomic reconstructions and comparative analyses of Kickxellomycotina fungi.</title>
        <authorList>
            <person name="Reynolds N.K."/>
            <person name="Stajich J.E."/>
            <person name="Barry K."/>
            <person name="Grigoriev I.V."/>
            <person name="Crous P."/>
            <person name="Smith M.E."/>
        </authorList>
    </citation>
    <scope>NUCLEOTIDE SEQUENCE</scope>
    <source>
        <strain evidence="1">CBS 190363</strain>
    </source>
</reference>